<sequence>MKRPIHHGVALFHLAYKRAKLFTNQELKEQMLYFLPKIDSKEHHGDFFQQLINYGDQKDSTFSSSICWKRESLVKPLFWWESFGFQLPYLQRVALRILGQVSSPSNLVLMKCEVI</sequence>
<dbReference type="AlphaFoldDB" id="A0A8T2V830"/>
<keyword evidence="2" id="KW-1185">Reference proteome</keyword>
<comment type="caution">
    <text evidence="1">The sequence shown here is derived from an EMBL/GenBank/DDBJ whole genome shotgun (WGS) entry which is preliminary data.</text>
</comment>
<protein>
    <recommendedName>
        <fullName evidence="3">HAT C-terminal dimerisation domain-containing protein</fullName>
    </recommendedName>
</protein>
<dbReference type="OrthoDB" id="1969115at2759"/>
<dbReference type="EMBL" id="CM035409">
    <property type="protein sequence ID" value="KAH7440469.1"/>
    <property type="molecule type" value="Genomic_DNA"/>
</dbReference>
<evidence type="ECO:0008006" key="3">
    <source>
        <dbReference type="Google" id="ProtNLM"/>
    </source>
</evidence>
<gene>
    <name evidence="1" type="ORF">KP509_04G109300</name>
</gene>
<dbReference type="Proteomes" id="UP000825935">
    <property type="component" value="Chromosome 4"/>
</dbReference>
<evidence type="ECO:0000313" key="1">
    <source>
        <dbReference type="EMBL" id="KAH7440469.1"/>
    </source>
</evidence>
<proteinExistence type="predicted"/>
<accession>A0A8T2V830</accession>
<reference evidence="1" key="1">
    <citation type="submission" date="2021-08" db="EMBL/GenBank/DDBJ databases">
        <title>WGS assembly of Ceratopteris richardii.</title>
        <authorList>
            <person name="Marchant D.B."/>
            <person name="Chen G."/>
            <person name="Jenkins J."/>
            <person name="Shu S."/>
            <person name="Leebens-Mack J."/>
            <person name="Grimwood J."/>
            <person name="Schmutz J."/>
            <person name="Soltis P."/>
            <person name="Soltis D."/>
            <person name="Chen Z.-H."/>
        </authorList>
    </citation>
    <scope>NUCLEOTIDE SEQUENCE</scope>
    <source>
        <strain evidence="1">Whitten #5841</strain>
        <tissue evidence="1">Leaf</tissue>
    </source>
</reference>
<evidence type="ECO:0000313" key="2">
    <source>
        <dbReference type="Proteomes" id="UP000825935"/>
    </source>
</evidence>
<name>A0A8T2V830_CERRI</name>
<organism evidence="1 2">
    <name type="scientific">Ceratopteris richardii</name>
    <name type="common">Triangle waterfern</name>
    <dbReference type="NCBI Taxonomy" id="49495"/>
    <lineage>
        <taxon>Eukaryota</taxon>
        <taxon>Viridiplantae</taxon>
        <taxon>Streptophyta</taxon>
        <taxon>Embryophyta</taxon>
        <taxon>Tracheophyta</taxon>
        <taxon>Polypodiopsida</taxon>
        <taxon>Polypodiidae</taxon>
        <taxon>Polypodiales</taxon>
        <taxon>Pteridineae</taxon>
        <taxon>Pteridaceae</taxon>
        <taxon>Parkerioideae</taxon>
        <taxon>Ceratopteris</taxon>
    </lineage>
</organism>